<keyword evidence="2" id="KW-1185">Reference proteome</keyword>
<gene>
    <name evidence="1" type="ORF">DEH80_08000</name>
</gene>
<proteinExistence type="predicted"/>
<accession>A0A363ULA3</accession>
<dbReference type="AlphaFoldDB" id="A0A363ULA3"/>
<dbReference type="Proteomes" id="UP000251800">
    <property type="component" value="Unassembled WGS sequence"/>
</dbReference>
<organism evidence="1 2">
    <name type="scientific">Abyssibacter profundi</name>
    <dbReference type="NCBI Taxonomy" id="2182787"/>
    <lineage>
        <taxon>Bacteria</taxon>
        <taxon>Pseudomonadati</taxon>
        <taxon>Pseudomonadota</taxon>
        <taxon>Gammaproteobacteria</taxon>
        <taxon>Chromatiales</taxon>
        <taxon>Oceanococcaceae</taxon>
        <taxon>Abyssibacter</taxon>
    </lineage>
</organism>
<dbReference type="EMBL" id="QEQK01000006">
    <property type="protein sequence ID" value="PWN56206.1"/>
    <property type="molecule type" value="Genomic_DNA"/>
</dbReference>
<comment type="caution">
    <text evidence="1">The sequence shown here is derived from an EMBL/GenBank/DDBJ whole genome shotgun (WGS) entry which is preliminary data.</text>
</comment>
<evidence type="ECO:0000313" key="2">
    <source>
        <dbReference type="Proteomes" id="UP000251800"/>
    </source>
</evidence>
<dbReference type="RefSeq" id="WP_109719977.1">
    <property type="nucleotide sequence ID" value="NZ_QEQK01000006.1"/>
</dbReference>
<protein>
    <submittedName>
        <fullName evidence="1">Uncharacterized protein</fullName>
    </submittedName>
</protein>
<evidence type="ECO:0000313" key="1">
    <source>
        <dbReference type="EMBL" id="PWN56206.1"/>
    </source>
</evidence>
<sequence length="101" mass="10849">MTRLGLLAALCACTACTQTLPPRVITRTVEVRVPVAVERAAPAVLLAPIAHRPPTFIAPTDPAATSALSAEQEGVLRDWIAELIARDRAWRAWARVETPNG</sequence>
<name>A0A363ULA3_9GAMM</name>
<reference evidence="1 2" key="1">
    <citation type="submission" date="2018-05" db="EMBL/GenBank/DDBJ databases">
        <title>Abyssibacter profundi OUC007T gen. nov., sp. nov, a marine bacterium isolated from seawater of the Mariana Trench.</title>
        <authorList>
            <person name="Zhou S."/>
        </authorList>
    </citation>
    <scope>NUCLEOTIDE SEQUENCE [LARGE SCALE GENOMIC DNA]</scope>
    <source>
        <strain evidence="1 2">OUC007</strain>
    </source>
</reference>